<comment type="caution">
    <text evidence="1">The sequence shown here is derived from an EMBL/GenBank/DDBJ whole genome shotgun (WGS) entry which is preliminary data.</text>
</comment>
<gene>
    <name evidence="1" type="ORF">Ctob_004487</name>
</gene>
<dbReference type="PANTHER" id="PTHR21562:SF83">
    <property type="entry name" value="PECTIN ACETYLESTERASE 4"/>
    <property type="match status" value="1"/>
</dbReference>
<keyword evidence="2" id="KW-1185">Reference proteome</keyword>
<reference evidence="2" key="1">
    <citation type="journal article" date="2015" name="PLoS Genet.">
        <title>Genome Sequence and Transcriptome Analyses of Chrysochromulina tobin: Metabolic Tools for Enhanced Algal Fitness in the Prominent Order Prymnesiales (Haptophyceae).</title>
        <authorList>
            <person name="Hovde B.T."/>
            <person name="Deodato C.R."/>
            <person name="Hunsperger H.M."/>
            <person name="Ryken S.A."/>
            <person name="Yost W."/>
            <person name="Jha R.K."/>
            <person name="Patterson J."/>
            <person name="Monnat R.J. Jr."/>
            <person name="Barlow S.B."/>
            <person name="Starkenburg S.R."/>
            <person name="Cattolico R.A."/>
        </authorList>
    </citation>
    <scope>NUCLEOTIDE SEQUENCE</scope>
    <source>
        <strain evidence="2">CCMP291</strain>
    </source>
</reference>
<sequence>MSGLQTGVYLRYAASNATKLAVYLNGGGACFNEVTCATASSSAHPGVPQTTGEFDNNDERNPLRDYIWLNVPYCTGDVHIGDVESTVAGVKHHFSGRTNIALIMERAKATWPELTDVVVTGESAGGFGAFANYPFIRSHWPRARGVMIDDSGPVIDDEALAPCLQAAWRRDWDLNNALPAGCPCISDAGNMSSGWVWFKTQNPRDSIGLISSIHDSVISMFYSFGEVPKGTRCPSALPAIYDKLEGGLHRLSDQGIPVFMLPGGQHTHTGSKSSFYTTEVSNVKMYEWIAQLIDPNRPDPPSVVPPKSLVEEASTQPLTFDEYSKAKAAGLYY</sequence>
<protein>
    <submittedName>
        <fullName evidence="1">Pectinacetylesterase domain protein</fullName>
    </submittedName>
</protein>
<evidence type="ECO:0000313" key="2">
    <source>
        <dbReference type="Proteomes" id="UP000037460"/>
    </source>
</evidence>
<dbReference type="GO" id="GO:0016787">
    <property type="term" value="F:hydrolase activity"/>
    <property type="evidence" value="ECO:0007669"/>
    <property type="project" value="InterPro"/>
</dbReference>
<proteinExistence type="predicted"/>
<dbReference type="Pfam" id="PF03283">
    <property type="entry name" value="PAE"/>
    <property type="match status" value="1"/>
</dbReference>
<evidence type="ECO:0000313" key="1">
    <source>
        <dbReference type="EMBL" id="KOO25942.1"/>
    </source>
</evidence>
<dbReference type="OrthoDB" id="2015280at2759"/>
<dbReference type="EMBL" id="JWZX01002910">
    <property type="protein sequence ID" value="KOO25942.1"/>
    <property type="molecule type" value="Genomic_DNA"/>
</dbReference>
<accession>A0A0M0JI11</accession>
<dbReference type="Proteomes" id="UP000037460">
    <property type="component" value="Unassembled WGS sequence"/>
</dbReference>
<dbReference type="PANTHER" id="PTHR21562">
    <property type="entry name" value="NOTUM-RELATED"/>
    <property type="match status" value="1"/>
</dbReference>
<organism evidence="1 2">
    <name type="scientific">Chrysochromulina tobinii</name>
    <dbReference type="NCBI Taxonomy" id="1460289"/>
    <lineage>
        <taxon>Eukaryota</taxon>
        <taxon>Haptista</taxon>
        <taxon>Haptophyta</taxon>
        <taxon>Prymnesiophyceae</taxon>
        <taxon>Prymnesiales</taxon>
        <taxon>Chrysochromulinaceae</taxon>
        <taxon>Chrysochromulina</taxon>
    </lineage>
</organism>
<dbReference type="AlphaFoldDB" id="A0A0M0JI11"/>
<dbReference type="InterPro" id="IPR004963">
    <property type="entry name" value="PAE/NOTUM"/>
</dbReference>
<name>A0A0M0JI11_9EUKA</name>